<feature type="compositionally biased region" description="Basic and acidic residues" evidence="4">
    <location>
        <begin position="277"/>
        <end position="299"/>
    </location>
</feature>
<dbReference type="InterPro" id="IPR036431">
    <property type="entry name" value="ARID_dom_sf"/>
</dbReference>
<proteinExistence type="predicted"/>
<evidence type="ECO:0000256" key="4">
    <source>
        <dbReference type="SAM" id="MobiDB-lite"/>
    </source>
</evidence>
<evidence type="ECO:0000313" key="6">
    <source>
        <dbReference type="EMBL" id="KIJ23469.1"/>
    </source>
</evidence>
<dbReference type="Proteomes" id="UP000054279">
    <property type="component" value="Unassembled WGS sequence"/>
</dbReference>
<dbReference type="AlphaFoldDB" id="A0A0C9TNM5"/>
<name>A0A0C9TNM5_SPHS4</name>
<dbReference type="OrthoDB" id="1938591at2759"/>
<feature type="region of interest" description="Disordered" evidence="4">
    <location>
        <begin position="1"/>
        <end position="29"/>
    </location>
</feature>
<feature type="region of interest" description="Disordered" evidence="4">
    <location>
        <begin position="158"/>
        <end position="333"/>
    </location>
</feature>
<evidence type="ECO:0000256" key="1">
    <source>
        <dbReference type="ARBA" id="ARBA00023015"/>
    </source>
</evidence>
<feature type="compositionally biased region" description="Low complexity" evidence="4">
    <location>
        <begin position="317"/>
        <end position="326"/>
    </location>
</feature>
<feature type="domain" description="ARID" evidence="5">
    <location>
        <begin position="27"/>
        <end position="148"/>
    </location>
</feature>
<dbReference type="Pfam" id="PF01388">
    <property type="entry name" value="ARID"/>
    <property type="match status" value="1"/>
</dbReference>
<evidence type="ECO:0000256" key="3">
    <source>
        <dbReference type="ARBA" id="ARBA00023242"/>
    </source>
</evidence>
<evidence type="ECO:0000259" key="5">
    <source>
        <dbReference type="PROSITE" id="PS51011"/>
    </source>
</evidence>
<dbReference type="PANTHER" id="PTHR13964:SF27">
    <property type="entry name" value="HAT-TRICK, ISOFORM D"/>
    <property type="match status" value="1"/>
</dbReference>
<feature type="compositionally biased region" description="Polar residues" evidence="4">
    <location>
        <begin position="212"/>
        <end position="264"/>
    </location>
</feature>
<feature type="compositionally biased region" description="Low complexity" evidence="4">
    <location>
        <begin position="1"/>
        <end position="26"/>
    </location>
</feature>
<dbReference type="InterPro" id="IPR001606">
    <property type="entry name" value="ARID_dom"/>
</dbReference>
<feature type="compositionally biased region" description="Low complexity" evidence="4">
    <location>
        <begin position="191"/>
        <end position="205"/>
    </location>
</feature>
<keyword evidence="3" id="KW-0539">Nucleus</keyword>
<dbReference type="HOGENOM" id="CLU_014090_0_0_1"/>
<dbReference type="Gene3D" id="1.10.150.60">
    <property type="entry name" value="ARID DNA-binding domain"/>
    <property type="match status" value="1"/>
</dbReference>
<gene>
    <name evidence="6" type="ORF">M422DRAFT_217523</name>
</gene>
<evidence type="ECO:0000313" key="7">
    <source>
        <dbReference type="Proteomes" id="UP000054279"/>
    </source>
</evidence>
<dbReference type="InterPro" id="IPR051232">
    <property type="entry name" value="ARID/SWI1_ChromRemod"/>
</dbReference>
<evidence type="ECO:0000256" key="2">
    <source>
        <dbReference type="ARBA" id="ARBA00023163"/>
    </source>
</evidence>
<protein>
    <recommendedName>
        <fullName evidence="5">ARID domain-containing protein</fullName>
    </recommendedName>
</protein>
<keyword evidence="2" id="KW-0804">Transcription</keyword>
<dbReference type="PANTHER" id="PTHR13964">
    <property type="entry name" value="RBP-RELATED"/>
    <property type="match status" value="1"/>
</dbReference>
<dbReference type="GO" id="GO:0000976">
    <property type="term" value="F:transcription cis-regulatory region binding"/>
    <property type="evidence" value="ECO:0007669"/>
    <property type="project" value="TreeGrafter"/>
</dbReference>
<dbReference type="CDD" id="cd16100">
    <property type="entry name" value="ARID"/>
    <property type="match status" value="1"/>
</dbReference>
<organism evidence="6 7">
    <name type="scientific">Sphaerobolus stellatus (strain SS14)</name>
    <dbReference type="NCBI Taxonomy" id="990650"/>
    <lineage>
        <taxon>Eukaryota</taxon>
        <taxon>Fungi</taxon>
        <taxon>Dikarya</taxon>
        <taxon>Basidiomycota</taxon>
        <taxon>Agaricomycotina</taxon>
        <taxon>Agaricomycetes</taxon>
        <taxon>Phallomycetidae</taxon>
        <taxon>Geastrales</taxon>
        <taxon>Sphaerobolaceae</taxon>
        <taxon>Sphaerobolus</taxon>
    </lineage>
</organism>
<keyword evidence="7" id="KW-1185">Reference proteome</keyword>
<dbReference type="EMBL" id="KN837664">
    <property type="protein sequence ID" value="KIJ23469.1"/>
    <property type="molecule type" value="Genomic_DNA"/>
</dbReference>
<dbReference type="SUPFAM" id="SSF46774">
    <property type="entry name" value="ARID-like"/>
    <property type="match status" value="1"/>
</dbReference>
<sequence>MEINDPAAAQRSHQQSQQPQQPQQPQRSRRDEFLRFIGGVMNQMGTPWPPQLSGYPAPYNPDTSPFKVIDCGPELGFFKFAGKDIDVIRMWQLILSGGGSAKVTQNNAWGTVLNHLGVPEYNQDGTALAPVLATYFRVLLGTFEKFWYDRMKAQQQQRMQAQGAGMTPTQGGGPEQAQAGSPFPGQMPAISRSQSATSMTMQQQAEPIHQQAGPSSMEMNMNNAQASAALRAQTQTPHGSDTQRAQSTERQGSEMPSAQASMQADMTAEMEVRKRKMQEEEMGKRARQRTESLAPEERQGTPNPQQAEAAPPIKRMPSQSVPPVSSAARKGQVRRKIEYVPVGREVTSYGGREIDMIETETSKFLGRRSQRHVDDWGTIDIEGLTMSLRSRLPLEVSYALTVLSILSVMRGSNQDSGFALHQCDGLLDELLDLLKDAAFGDDADDIHEDHEQIWTHRDLVNTVHETGLLQPSTAQKSSFPHQPKPSRADTISSILNLLRNFSLTGENQRFMGQHPELLGLILRVSSISSPPSKPGLVCPAPLSSALTAADIIKLRRDVLTIVTNIAPFTHLPNHPEVVRVRVFELLASFLVESHDLCCITGIVIQSGAISAATVRPPASVELALEAFSKLFQPDANRLSLSHTIKMSWLWKLFASLVHRLPISTEDFAIAMRIHDVWLCYLEKVVLCIYSLCFLATPELKLKMKTDRTLGFPKLVLRMVKRFVNIQDSSARQFFLVSSRRAIEALKLVDEGADPFESPQVSGPLYAFGMGFGETDSKQMETGNGVLAPFQDEVLLNVMTMSHLDEVMFSELDSLSRVSFQ</sequence>
<keyword evidence="1" id="KW-0805">Transcription regulation</keyword>
<dbReference type="GO" id="GO:0005634">
    <property type="term" value="C:nucleus"/>
    <property type="evidence" value="ECO:0007669"/>
    <property type="project" value="TreeGrafter"/>
</dbReference>
<reference evidence="6 7" key="1">
    <citation type="submission" date="2014-06" db="EMBL/GenBank/DDBJ databases">
        <title>Evolutionary Origins and Diversification of the Mycorrhizal Mutualists.</title>
        <authorList>
            <consortium name="DOE Joint Genome Institute"/>
            <consortium name="Mycorrhizal Genomics Consortium"/>
            <person name="Kohler A."/>
            <person name="Kuo A."/>
            <person name="Nagy L.G."/>
            <person name="Floudas D."/>
            <person name="Copeland A."/>
            <person name="Barry K.W."/>
            <person name="Cichocki N."/>
            <person name="Veneault-Fourrey C."/>
            <person name="LaButti K."/>
            <person name="Lindquist E.A."/>
            <person name="Lipzen A."/>
            <person name="Lundell T."/>
            <person name="Morin E."/>
            <person name="Murat C."/>
            <person name="Riley R."/>
            <person name="Ohm R."/>
            <person name="Sun H."/>
            <person name="Tunlid A."/>
            <person name="Henrissat B."/>
            <person name="Grigoriev I.V."/>
            <person name="Hibbett D.S."/>
            <person name="Martin F."/>
        </authorList>
    </citation>
    <scope>NUCLEOTIDE SEQUENCE [LARGE SCALE GENOMIC DNA]</scope>
    <source>
        <strain evidence="6 7">SS14</strain>
    </source>
</reference>
<dbReference type="GO" id="GO:0006357">
    <property type="term" value="P:regulation of transcription by RNA polymerase II"/>
    <property type="evidence" value="ECO:0007669"/>
    <property type="project" value="TreeGrafter"/>
</dbReference>
<accession>A0A0C9TNM5</accession>
<dbReference type="PROSITE" id="PS51011">
    <property type="entry name" value="ARID"/>
    <property type="match status" value="1"/>
</dbReference>